<comment type="caution">
    <text evidence="2">The sequence shown here is derived from an EMBL/GenBank/DDBJ whole genome shotgun (WGS) entry which is preliminary data.</text>
</comment>
<feature type="transmembrane region" description="Helical" evidence="1">
    <location>
        <begin position="42"/>
        <end position="61"/>
    </location>
</feature>
<keyword evidence="1" id="KW-0472">Membrane</keyword>
<keyword evidence="3" id="KW-1185">Reference proteome</keyword>
<reference evidence="3" key="1">
    <citation type="journal article" date="2019" name="Int. J. Syst. Evol. Microbiol.">
        <title>The Global Catalogue of Microorganisms (GCM) 10K type strain sequencing project: providing services to taxonomists for standard genome sequencing and annotation.</title>
        <authorList>
            <consortium name="The Broad Institute Genomics Platform"/>
            <consortium name="The Broad Institute Genome Sequencing Center for Infectious Disease"/>
            <person name="Wu L."/>
            <person name="Ma J."/>
        </authorList>
    </citation>
    <scope>NUCLEOTIDE SEQUENCE [LARGE SCALE GENOMIC DNA]</scope>
    <source>
        <strain evidence="3">KCTC 42182</strain>
    </source>
</reference>
<keyword evidence="1" id="KW-0812">Transmembrane</keyword>
<dbReference type="RefSeq" id="WP_379729925.1">
    <property type="nucleotide sequence ID" value="NZ_JBHRYJ010000008.1"/>
</dbReference>
<evidence type="ECO:0000313" key="2">
    <source>
        <dbReference type="EMBL" id="MFC3678301.1"/>
    </source>
</evidence>
<dbReference type="Proteomes" id="UP001595711">
    <property type="component" value="Unassembled WGS sequence"/>
</dbReference>
<name>A0ABV7VP29_9PROT</name>
<feature type="transmembrane region" description="Helical" evidence="1">
    <location>
        <begin position="12"/>
        <end position="30"/>
    </location>
</feature>
<accession>A0ABV7VP29</accession>
<gene>
    <name evidence="2" type="ORF">ACFOOQ_22340</name>
</gene>
<sequence>MAARRRYRELAVILPLGGVILFMPPYLRIFNRADFLFGIPVMHLYIFGAWFLGILLTALLARRLIPPAADAAGPAPQDATGDRDDPD</sequence>
<protein>
    <recommendedName>
        <fullName evidence="4">DUF3311 domain-containing protein</fullName>
    </recommendedName>
</protein>
<keyword evidence="1" id="KW-1133">Transmembrane helix</keyword>
<evidence type="ECO:0008006" key="4">
    <source>
        <dbReference type="Google" id="ProtNLM"/>
    </source>
</evidence>
<proteinExistence type="predicted"/>
<dbReference type="EMBL" id="JBHRYJ010000008">
    <property type="protein sequence ID" value="MFC3678301.1"/>
    <property type="molecule type" value="Genomic_DNA"/>
</dbReference>
<evidence type="ECO:0000256" key="1">
    <source>
        <dbReference type="SAM" id="Phobius"/>
    </source>
</evidence>
<organism evidence="2 3">
    <name type="scientific">Ferrovibrio xuzhouensis</name>
    <dbReference type="NCBI Taxonomy" id="1576914"/>
    <lineage>
        <taxon>Bacteria</taxon>
        <taxon>Pseudomonadati</taxon>
        <taxon>Pseudomonadota</taxon>
        <taxon>Alphaproteobacteria</taxon>
        <taxon>Rhodospirillales</taxon>
        <taxon>Rhodospirillaceae</taxon>
        <taxon>Ferrovibrio</taxon>
    </lineage>
</organism>
<evidence type="ECO:0000313" key="3">
    <source>
        <dbReference type="Proteomes" id="UP001595711"/>
    </source>
</evidence>